<evidence type="ECO:0000256" key="2">
    <source>
        <dbReference type="ARBA" id="ARBA00022679"/>
    </source>
</evidence>
<gene>
    <name evidence="5" type="ORF">ENV41_04835</name>
</gene>
<feature type="domain" description="DNA methylase N-4/N-6" evidence="4">
    <location>
        <begin position="8"/>
        <end position="86"/>
    </location>
</feature>
<dbReference type="EMBL" id="DTGG01000150">
    <property type="protein sequence ID" value="HFZ09436.1"/>
    <property type="molecule type" value="Genomic_DNA"/>
</dbReference>
<dbReference type="AlphaFoldDB" id="A0A7V3JAN5"/>
<keyword evidence="1 5" id="KW-0489">Methyltransferase</keyword>
<name>A0A7V3JAN5_UNCC3</name>
<dbReference type="Gene3D" id="3.40.50.150">
    <property type="entry name" value="Vaccinia Virus protein VP39"/>
    <property type="match status" value="2"/>
</dbReference>
<dbReference type="PANTHER" id="PTHR14911:SF13">
    <property type="entry name" value="TRNA (GUANINE(6)-N2)-METHYLTRANSFERASE THUMP3"/>
    <property type="match status" value="1"/>
</dbReference>
<proteinExistence type="inferred from homology"/>
<evidence type="ECO:0000259" key="4">
    <source>
        <dbReference type="Pfam" id="PF01555"/>
    </source>
</evidence>
<dbReference type="EC" id="2.1.1.-" evidence="3"/>
<dbReference type="InterPro" id="IPR029063">
    <property type="entry name" value="SAM-dependent_MTases_sf"/>
</dbReference>
<dbReference type="GO" id="GO:0003677">
    <property type="term" value="F:DNA binding"/>
    <property type="evidence" value="ECO:0007669"/>
    <property type="project" value="InterPro"/>
</dbReference>
<keyword evidence="2 5" id="KW-0808">Transferase</keyword>
<evidence type="ECO:0000256" key="3">
    <source>
        <dbReference type="RuleBase" id="RU362026"/>
    </source>
</evidence>
<dbReference type="SUPFAM" id="SSF53335">
    <property type="entry name" value="S-adenosyl-L-methionine-dependent methyltransferases"/>
    <property type="match status" value="1"/>
</dbReference>
<comment type="similarity">
    <text evidence="3">Belongs to the N(4)/N(6)-methyltransferase family.</text>
</comment>
<evidence type="ECO:0000313" key="5">
    <source>
        <dbReference type="EMBL" id="HFZ09436.1"/>
    </source>
</evidence>
<dbReference type="GO" id="GO:0030488">
    <property type="term" value="P:tRNA methylation"/>
    <property type="evidence" value="ECO:0007669"/>
    <property type="project" value="TreeGrafter"/>
</dbReference>
<evidence type="ECO:0000256" key="1">
    <source>
        <dbReference type="ARBA" id="ARBA00022603"/>
    </source>
</evidence>
<accession>A0A7V3JAN5</accession>
<organism evidence="5">
    <name type="scientific">candidate division CPR3 bacterium</name>
    <dbReference type="NCBI Taxonomy" id="2268181"/>
    <lineage>
        <taxon>Bacteria</taxon>
        <taxon>Bacteria division CPR3</taxon>
    </lineage>
</organism>
<dbReference type="GO" id="GO:0016423">
    <property type="term" value="F:tRNA (guanine) methyltransferase activity"/>
    <property type="evidence" value="ECO:0007669"/>
    <property type="project" value="TreeGrafter"/>
</dbReference>
<dbReference type="GO" id="GO:0008170">
    <property type="term" value="F:N-methyltransferase activity"/>
    <property type="evidence" value="ECO:0007669"/>
    <property type="project" value="InterPro"/>
</dbReference>
<dbReference type="CDD" id="cd02440">
    <property type="entry name" value="AdoMet_MTases"/>
    <property type="match status" value="1"/>
</dbReference>
<protein>
    <recommendedName>
        <fullName evidence="3">Methyltransferase</fullName>
        <ecNumber evidence="3">2.1.1.-</ecNumber>
    </recommendedName>
</protein>
<dbReference type="PRINTS" id="PR00508">
    <property type="entry name" value="S21N4MTFRASE"/>
</dbReference>
<dbReference type="Pfam" id="PF01555">
    <property type="entry name" value="N6_N4_Mtase"/>
    <property type="match status" value="1"/>
</dbReference>
<dbReference type="PANTHER" id="PTHR14911">
    <property type="entry name" value="THUMP DOMAIN-CONTAINING"/>
    <property type="match status" value="1"/>
</dbReference>
<reference evidence="5" key="1">
    <citation type="journal article" date="2020" name="mSystems">
        <title>Genome- and Community-Level Interaction Insights into Carbon Utilization and Element Cycling Functions of Hydrothermarchaeota in Hydrothermal Sediment.</title>
        <authorList>
            <person name="Zhou Z."/>
            <person name="Liu Y."/>
            <person name="Xu W."/>
            <person name="Pan J."/>
            <person name="Luo Z.H."/>
            <person name="Li M."/>
        </authorList>
    </citation>
    <scope>NUCLEOTIDE SEQUENCE [LARGE SCALE GENOMIC DNA]</scope>
    <source>
        <strain evidence="5">SpSt-757</strain>
    </source>
</reference>
<comment type="caution">
    <text evidence="5">The sequence shown here is derived from an EMBL/GenBank/DDBJ whole genome shotgun (WGS) entry which is preliminary data.</text>
</comment>
<sequence>MDGNFKLKTTTVWSFPERGKWATHRSTATYRGNFAPQVARNLILRYSERGDVVLDPFVGGGTTLVECKILGRRGIGVDINPSAVEMCRNNLNFKVNEEYSQTVRVGDARYLDFLSDESVDLVIAHPPYADAIKYSENLDGDLSLIPDIKKFVEEMKIVAKEFLRVLKTGKHCAILIGDLRRNRHVVPLGFEVFRTFLDVGFIPREIIIKVQHNCRSTDYWAKRSVKNDFLLLNHEYLFVFKKLLFVSPG</sequence>
<dbReference type="InterPro" id="IPR001091">
    <property type="entry name" value="RM_Methyltransferase"/>
</dbReference>
<dbReference type="InterPro" id="IPR002941">
    <property type="entry name" value="DNA_methylase_N4/N6"/>
</dbReference>